<name>A0A8B5VV04_ENTAV</name>
<dbReference type="InterPro" id="IPR029016">
    <property type="entry name" value="GAF-like_dom_sf"/>
</dbReference>
<accession>A0A8B5VV04</accession>
<gene>
    <name evidence="4" type="ORF">AUF17_20515</name>
</gene>
<dbReference type="Pfam" id="PF01614">
    <property type="entry name" value="IclR_C"/>
    <property type="match status" value="1"/>
</dbReference>
<dbReference type="GO" id="GO:0045892">
    <property type="term" value="P:negative regulation of DNA-templated transcription"/>
    <property type="evidence" value="ECO:0007669"/>
    <property type="project" value="UniProtKB-ARBA"/>
</dbReference>
<keyword evidence="1" id="KW-0805">Transcription regulation</keyword>
<dbReference type="Gene3D" id="3.30.450.40">
    <property type="match status" value="1"/>
</dbReference>
<dbReference type="Gene3D" id="1.10.10.10">
    <property type="entry name" value="Winged helix-like DNA-binding domain superfamily/Winged helix DNA-binding domain"/>
    <property type="match status" value="1"/>
</dbReference>
<keyword evidence="3" id="KW-0804">Transcription</keyword>
<dbReference type="InterPro" id="IPR014757">
    <property type="entry name" value="Tscrpt_reg_IclR_C"/>
</dbReference>
<dbReference type="SMART" id="SM00346">
    <property type="entry name" value="HTH_ICLR"/>
    <property type="match status" value="1"/>
</dbReference>
<evidence type="ECO:0000313" key="4">
    <source>
        <dbReference type="EMBL" id="TRZ29075.1"/>
    </source>
</evidence>
<dbReference type="EMBL" id="PDXQ01000002">
    <property type="protein sequence ID" value="TRZ29075.1"/>
    <property type="molecule type" value="Genomic_DNA"/>
</dbReference>
<dbReference type="Proteomes" id="UP000316316">
    <property type="component" value="Unassembled WGS sequence"/>
</dbReference>
<proteinExistence type="predicted"/>
<dbReference type="GO" id="GO:0003677">
    <property type="term" value="F:DNA binding"/>
    <property type="evidence" value="ECO:0007669"/>
    <property type="project" value="UniProtKB-KW"/>
</dbReference>
<dbReference type="SUPFAM" id="SSF55781">
    <property type="entry name" value="GAF domain-like"/>
    <property type="match status" value="1"/>
</dbReference>
<evidence type="ECO:0000256" key="2">
    <source>
        <dbReference type="ARBA" id="ARBA00023125"/>
    </source>
</evidence>
<reference evidence="4 5" key="1">
    <citation type="submission" date="2017-10" db="EMBL/GenBank/DDBJ databases">
        <title>FDA dAtabase for Regulatory Grade micrObial Sequences (FDA-ARGOS): Supporting development and validation of Infectious Disease Dx tests.</title>
        <authorList>
            <person name="Campos J."/>
            <person name="Goldberg B."/>
            <person name="Tallon L.J."/>
            <person name="Sadzewicz L."/>
            <person name="Sengamalay N."/>
            <person name="Ott S."/>
            <person name="Godinez A."/>
            <person name="Nagaraj S."/>
            <person name="Vyas G."/>
            <person name="Aluvathingal J."/>
            <person name="Nadendla S."/>
            <person name="Geyer C."/>
            <person name="Nandy P."/>
            <person name="Hobson J."/>
            <person name="Sichtig H."/>
        </authorList>
    </citation>
    <scope>NUCLEOTIDE SEQUENCE [LARGE SCALE GENOMIC DNA]</scope>
    <source>
        <strain evidence="4 5">FDAARGOS_185</strain>
    </source>
</reference>
<evidence type="ECO:0000256" key="3">
    <source>
        <dbReference type="ARBA" id="ARBA00023163"/>
    </source>
</evidence>
<keyword evidence="2" id="KW-0238">DNA-binding</keyword>
<dbReference type="InterPro" id="IPR050707">
    <property type="entry name" value="HTH_MetabolicPath_Reg"/>
</dbReference>
<dbReference type="PANTHER" id="PTHR30136:SF24">
    <property type="entry name" value="HTH-TYPE TRANSCRIPTIONAL REPRESSOR ALLR"/>
    <property type="match status" value="1"/>
</dbReference>
<evidence type="ECO:0000256" key="1">
    <source>
        <dbReference type="ARBA" id="ARBA00023015"/>
    </source>
</evidence>
<evidence type="ECO:0000313" key="5">
    <source>
        <dbReference type="Proteomes" id="UP000316316"/>
    </source>
</evidence>
<dbReference type="PROSITE" id="PS51077">
    <property type="entry name" value="HTH_ICLR"/>
    <property type="match status" value="1"/>
</dbReference>
<dbReference type="GO" id="GO:0003700">
    <property type="term" value="F:DNA-binding transcription factor activity"/>
    <property type="evidence" value="ECO:0007669"/>
    <property type="project" value="TreeGrafter"/>
</dbReference>
<sequence length="251" mass="28331">MAKVKSAERTLRLLEAISHHSKGLSFSDIQQILNTPKSSTFSLIQELVENDYLSFNDNAKKYVAGSNFIKLAANFIGSGDLVQELKVLTNELSIRVRTTSHAGILDGTEVIYLARSEHFENYSLMKQIGGRLPASCTAIGKMLLSQYSDETIRELYRDSPWRMLTANSKKNIDELLEELRVFRQQGFSTEHQEASETSNCIAMPIVQNGKMIASFSCTFSTEEMESVNINTVVEMMRNCKQEIESRLELLL</sequence>
<dbReference type="PROSITE" id="PS51078">
    <property type="entry name" value="ICLR_ED"/>
    <property type="match status" value="1"/>
</dbReference>
<dbReference type="InterPro" id="IPR005471">
    <property type="entry name" value="Tscrpt_reg_IclR_N"/>
</dbReference>
<organism evidence="4 5">
    <name type="scientific">Enterococcus avium</name>
    <name type="common">Streptococcus avium</name>
    <dbReference type="NCBI Taxonomy" id="33945"/>
    <lineage>
        <taxon>Bacteria</taxon>
        <taxon>Bacillati</taxon>
        <taxon>Bacillota</taxon>
        <taxon>Bacilli</taxon>
        <taxon>Lactobacillales</taxon>
        <taxon>Enterococcaceae</taxon>
        <taxon>Enterococcus</taxon>
    </lineage>
</organism>
<protein>
    <submittedName>
        <fullName evidence="4">IclR family transcriptional regulator</fullName>
    </submittedName>
</protein>
<dbReference type="Pfam" id="PF09339">
    <property type="entry name" value="HTH_IclR"/>
    <property type="match status" value="1"/>
</dbReference>
<dbReference type="InterPro" id="IPR036390">
    <property type="entry name" value="WH_DNA-bd_sf"/>
</dbReference>
<dbReference type="RefSeq" id="WP_070504873.1">
    <property type="nucleotide sequence ID" value="NZ_CAAKOC010000133.1"/>
</dbReference>
<dbReference type="PANTHER" id="PTHR30136">
    <property type="entry name" value="HELIX-TURN-HELIX TRANSCRIPTIONAL REGULATOR, ICLR FAMILY"/>
    <property type="match status" value="1"/>
</dbReference>
<dbReference type="SUPFAM" id="SSF46785">
    <property type="entry name" value="Winged helix' DNA-binding domain"/>
    <property type="match status" value="1"/>
</dbReference>
<dbReference type="InterPro" id="IPR036388">
    <property type="entry name" value="WH-like_DNA-bd_sf"/>
</dbReference>
<comment type="caution">
    <text evidence="4">The sequence shown here is derived from an EMBL/GenBank/DDBJ whole genome shotgun (WGS) entry which is preliminary data.</text>
</comment>
<dbReference type="AlphaFoldDB" id="A0A8B5VV04"/>